<feature type="compositionally biased region" description="Low complexity" evidence="1">
    <location>
        <begin position="384"/>
        <end position="400"/>
    </location>
</feature>
<feature type="region of interest" description="Disordered" evidence="1">
    <location>
        <begin position="282"/>
        <end position="308"/>
    </location>
</feature>
<accession>A0ABQ0M9I6</accession>
<name>A0ABQ0M9I6_MYCCL</name>
<feature type="region of interest" description="Disordered" evidence="1">
    <location>
        <begin position="350"/>
        <end position="443"/>
    </location>
</feature>
<proteinExistence type="predicted"/>
<reference evidence="2" key="1">
    <citation type="submission" date="2014-09" db="EMBL/GenBank/DDBJ databases">
        <title>Genome sequence of the luminous mushroom Mycena chlorophos for searching fungal bioluminescence genes.</title>
        <authorList>
            <person name="Tanaka Y."/>
            <person name="Kasuga D."/>
            <person name="Oba Y."/>
            <person name="Hase S."/>
            <person name="Sato K."/>
            <person name="Oba Y."/>
            <person name="Sakakibara Y."/>
        </authorList>
    </citation>
    <scope>NUCLEOTIDE SEQUENCE</scope>
</reference>
<protein>
    <submittedName>
        <fullName evidence="2">Uncharacterized protein</fullName>
    </submittedName>
</protein>
<feature type="compositionally biased region" description="Basic and acidic residues" evidence="1">
    <location>
        <begin position="38"/>
        <end position="48"/>
    </location>
</feature>
<gene>
    <name evidence="2" type="ORF">MCHLO_16186</name>
</gene>
<sequence length="524" mass="57320">MRRALLRATTRPPLAPHRAMYMSRRPNFDEVVEDSEPEREAQRQALRQERKKRKLAASTVIVISDDSLPASPAAPAVQAQSVIDISDSSSNPEEGAPALDTNADATESEADEEVVPSLNLAHFAFKGTTRPLQQRNSGSTIGSSSSGEVPTKPAPRRSRKKLNEDISENDLKKLSKCVSCEMPWTTRKTAAQKLVHIRSCAKKTGITHETLVFLVRKEVENSPSAKGKEPAGPSTLLEEVVRDAGPKRKAKRRAPIDILKNTSETRVNILDRARSLLHAQGDAPRTQAVVPDPSAAPPATQTFGVSRLGQQLGRPLLVESDDEMQPPAASQAFAPSKLGAMAKRTSGWGYESASEEEAPVAATSQLNRKDASGSASPATRKTKTTVLRSRSRSRSSTTASDDGYIHYDPDAAHVPPPPSPTKTKRQPTTTTDKTTKKRGKRTAAEDLDEASLLAKILADHELHHQILRYEAVDFNTFLALVVKPGDVATLKLKLQLRVFLDKQAIIFFGDSVSWKPKERTRKRR</sequence>
<dbReference type="Proteomes" id="UP000815677">
    <property type="component" value="Unassembled WGS sequence"/>
</dbReference>
<feature type="compositionally biased region" description="Low complexity" evidence="1">
    <location>
        <begin position="137"/>
        <end position="147"/>
    </location>
</feature>
<feature type="region of interest" description="Disordered" evidence="1">
    <location>
        <begin position="86"/>
        <end position="114"/>
    </location>
</feature>
<keyword evidence="3" id="KW-1185">Reference proteome</keyword>
<organism evidence="2 3">
    <name type="scientific">Mycena chlorophos</name>
    <name type="common">Agaric fungus</name>
    <name type="synonym">Agaricus chlorophos</name>
    <dbReference type="NCBI Taxonomy" id="658473"/>
    <lineage>
        <taxon>Eukaryota</taxon>
        <taxon>Fungi</taxon>
        <taxon>Dikarya</taxon>
        <taxon>Basidiomycota</taxon>
        <taxon>Agaricomycotina</taxon>
        <taxon>Agaricomycetes</taxon>
        <taxon>Agaricomycetidae</taxon>
        <taxon>Agaricales</taxon>
        <taxon>Marasmiineae</taxon>
        <taxon>Mycenaceae</taxon>
        <taxon>Mycena</taxon>
    </lineage>
</organism>
<feature type="compositionally biased region" description="Low complexity" evidence="1">
    <location>
        <begin position="288"/>
        <end position="299"/>
    </location>
</feature>
<dbReference type="EMBL" id="DF849927">
    <property type="protein sequence ID" value="GAT59974.1"/>
    <property type="molecule type" value="Genomic_DNA"/>
</dbReference>
<feature type="region of interest" description="Disordered" evidence="1">
    <location>
        <begin position="126"/>
        <end position="166"/>
    </location>
</feature>
<evidence type="ECO:0000313" key="3">
    <source>
        <dbReference type="Proteomes" id="UP000815677"/>
    </source>
</evidence>
<feature type="region of interest" description="Disordered" evidence="1">
    <location>
        <begin position="21"/>
        <end position="56"/>
    </location>
</feature>
<evidence type="ECO:0000256" key="1">
    <source>
        <dbReference type="SAM" id="MobiDB-lite"/>
    </source>
</evidence>
<evidence type="ECO:0000313" key="2">
    <source>
        <dbReference type="EMBL" id="GAT59974.1"/>
    </source>
</evidence>